<dbReference type="SUPFAM" id="SSF56645">
    <property type="entry name" value="Acyl-CoA dehydrogenase NM domain-like"/>
    <property type="match status" value="2"/>
</dbReference>
<comment type="cofactor">
    <cofactor evidence="1">
        <name>FAD</name>
        <dbReference type="ChEBI" id="CHEBI:57692"/>
    </cofactor>
</comment>
<evidence type="ECO:0000256" key="1">
    <source>
        <dbReference type="ARBA" id="ARBA00001974"/>
    </source>
</evidence>
<comment type="similarity">
    <text evidence="2">Belongs to the acyl-CoA dehydrogenase family.</text>
</comment>
<evidence type="ECO:0000256" key="3">
    <source>
        <dbReference type="ARBA" id="ARBA00022630"/>
    </source>
</evidence>
<dbReference type="Pfam" id="PF02770">
    <property type="entry name" value="Acyl-CoA_dh_M"/>
    <property type="match status" value="1"/>
</dbReference>
<dbReference type="Gene3D" id="2.40.110.10">
    <property type="entry name" value="Butyryl-CoA Dehydrogenase, subunit A, domain 2"/>
    <property type="match status" value="2"/>
</dbReference>
<dbReference type="PANTHER" id="PTHR43292">
    <property type="entry name" value="ACYL-COA DEHYDROGENASE"/>
    <property type="match status" value="1"/>
</dbReference>
<dbReference type="InterPro" id="IPR036250">
    <property type="entry name" value="AcylCo_DH-like_C"/>
</dbReference>
<dbReference type="FunFam" id="2.40.110.10:FF:000011">
    <property type="entry name" value="Acyl-CoA dehydrogenase FadE34"/>
    <property type="match status" value="1"/>
</dbReference>
<feature type="domain" description="Acyl-CoA dehydrogenase/oxidase N-terminal" evidence="8">
    <location>
        <begin position="6"/>
        <end position="106"/>
    </location>
</feature>
<protein>
    <submittedName>
        <fullName evidence="9">Acyl-CoA dehydrogenase</fullName>
    </submittedName>
</protein>
<keyword evidence="3" id="KW-0285">Flavoprotein</keyword>
<feature type="domain" description="Acyl-CoA dehydrogenase/oxidase C-terminal" evidence="6">
    <location>
        <begin position="214"/>
        <end position="342"/>
    </location>
</feature>
<gene>
    <name evidence="9" type="ORF">SAMN05421806_10466</name>
</gene>
<dbReference type="Gene3D" id="1.10.540.10">
    <property type="entry name" value="Acyl-CoA dehydrogenase/oxidase, N-terminal domain"/>
    <property type="match status" value="2"/>
</dbReference>
<feature type="domain" description="Acyl-CoA oxidase/dehydrogenase middle" evidence="7">
    <location>
        <begin position="464"/>
        <end position="559"/>
    </location>
</feature>
<feature type="domain" description="Acyl-CoA dehydrogenase/oxidase N-terminal" evidence="8">
    <location>
        <begin position="366"/>
        <end position="460"/>
    </location>
</feature>
<evidence type="ECO:0000256" key="5">
    <source>
        <dbReference type="ARBA" id="ARBA00023002"/>
    </source>
</evidence>
<dbReference type="Pfam" id="PF02771">
    <property type="entry name" value="Acyl-CoA_dh_N"/>
    <property type="match status" value="2"/>
</dbReference>
<dbReference type="Pfam" id="PF00441">
    <property type="entry name" value="Acyl-CoA_dh_1"/>
    <property type="match status" value="2"/>
</dbReference>
<keyword evidence="5" id="KW-0560">Oxidoreductase</keyword>
<dbReference type="InterPro" id="IPR009075">
    <property type="entry name" value="AcylCo_DH/oxidase_C"/>
</dbReference>
<dbReference type="AlphaFoldDB" id="A0A1G8YH74"/>
<dbReference type="RefSeq" id="WP_093609201.1">
    <property type="nucleotide sequence ID" value="NZ_FNFF01000004.1"/>
</dbReference>
<dbReference type="Gene3D" id="1.20.140.10">
    <property type="entry name" value="Butyryl-CoA Dehydrogenase, subunit A, domain 3"/>
    <property type="match status" value="2"/>
</dbReference>
<dbReference type="PANTHER" id="PTHR43292:SF4">
    <property type="entry name" value="ACYL-COA DEHYDROGENASE FADE34"/>
    <property type="match status" value="1"/>
</dbReference>
<dbReference type="InterPro" id="IPR006091">
    <property type="entry name" value="Acyl-CoA_Oxase/DH_mid-dom"/>
</dbReference>
<dbReference type="CDD" id="cd00567">
    <property type="entry name" value="ACAD"/>
    <property type="match status" value="1"/>
</dbReference>
<evidence type="ECO:0000259" key="8">
    <source>
        <dbReference type="Pfam" id="PF02771"/>
    </source>
</evidence>
<name>A0A1G8YH74_9ACTN</name>
<evidence type="ECO:0000313" key="10">
    <source>
        <dbReference type="Proteomes" id="UP000199155"/>
    </source>
</evidence>
<dbReference type="EMBL" id="FNFF01000004">
    <property type="protein sequence ID" value="SDK02188.1"/>
    <property type="molecule type" value="Genomic_DNA"/>
</dbReference>
<feature type="domain" description="Acyl-CoA dehydrogenase/oxidase C-terminal" evidence="6">
    <location>
        <begin position="571"/>
        <end position="712"/>
    </location>
</feature>
<keyword evidence="10" id="KW-1185">Reference proteome</keyword>
<evidence type="ECO:0000259" key="6">
    <source>
        <dbReference type="Pfam" id="PF00441"/>
    </source>
</evidence>
<dbReference type="GO" id="GO:0050660">
    <property type="term" value="F:flavin adenine dinucleotide binding"/>
    <property type="evidence" value="ECO:0007669"/>
    <property type="project" value="InterPro"/>
</dbReference>
<dbReference type="GO" id="GO:0016627">
    <property type="term" value="F:oxidoreductase activity, acting on the CH-CH group of donors"/>
    <property type="evidence" value="ECO:0007669"/>
    <property type="project" value="InterPro"/>
</dbReference>
<evidence type="ECO:0000259" key="7">
    <source>
        <dbReference type="Pfam" id="PF02770"/>
    </source>
</evidence>
<accession>A0A1G8YH74</accession>
<dbReference type="SUPFAM" id="SSF47203">
    <property type="entry name" value="Acyl-CoA dehydrogenase C-terminal domain-like"/>
    <property type="match status" value="2"/>
</dbReference>
<dbReference type="GO" id="GO:0005886">
    <property type="term" value="C:plasma membrane"/>
    <property type="evidence" value="ECO:0007669"/>
    <property type="project" value="TreeGrafter"/>
</dbReference>
<dbReference type="InterPro" id="IPR009100">
    <property type="entry name" value="AcylCoA_DH/oxidase_NM_dom_sf"/>
</dbReference>
<dbReference type="OrthoDB" id="3964153at2"/>
<evidence type="ECO:0000313" key="9">
    <source>
        <dbReference type="EMBL" id="SDK02188.1"/>
    </source>
</evidence>
<proteinExistence type="inferred from homology"/>
<reference evidence="9 10" key="1">
    <citation type="submission" date="2016-10" db="EMBL/GenBank/DDBJ databases">
        <authorList>
            <person name="de Groot N.N."/>
        </authorList>
    </citation>
    <scope>NUCLEOTIDE SEQUENCE [LARGE SCALE GENOMIC DNA]</scope>
    <source>
        <strain evidence="9 10">CGMCC 4.5727</strain>
    </source>
</reference>
<organism evidence="9 10">
    <name type="scientific">Streptomyces indicus</name>
    <dbReference type="NCBI Taxonomy" id="417292"/>
    <lineage>
        <taxon>Bacteria</taxon>
        <taxon>Bacillati</taxon>
        <taxon>Actinomycetota</taxon>
        <taxon>Actinomycetes</taxon>
        <taxon>Kitasatosporales</taxon>
        <taxon>Streptomycetaceae</taxon>
        <taxon>Streptomyces</taxon>
    </lineage>
</organism>
<dbReference type="Proteomes" id="UP000199155">
    <property type="component" value="Unassembled WGS sequence"/>
</dbReference>
<dbReference type="InterPro" id="IPR046373">
    <property type="entry name" value="Acyl-CoA_Oxase/DH_mid-dom_sf"/>
</dbReference>
<dbReference type="InterPro" id="IPR037069">
    <property type="entry name" value="AcylCoA_DH/ox_N_sf"/>
</dbReference>
<evidence type="ECO:0000256" key="4">
    <source>
        <dbReference type="ARBA" id="ARBA00022827"/>
    </source>
</evidence>
<sequence length="717" mass="75636">MGIGITQEQRELAAAVRGWIARAVPPEEVRKVLDAPAGGGRPGFWSGLAEQGLLGVHLPEECGGGGGDLVDLAVVVEEAAQGALPGPLIANSLASAVLERAGERALAAALAEGERIGAVALAAGTLTFVRDGEGYLLDGEAPPVLGGGEADLLLLAAQGAEGVRWFVVDAAELAVRVQESADPTRPTAEVRAEGARGRLIEADTGLVRDLAAVVFAADACGTAAWALRTAAEYAKVREQFGRPIGQFQGIKHLCADMLVRVEQARALVWDAARAAGEEAGEVRELAGALAASVALDAAFSCAKDCIQVLGGIGFTWEHDAHLYLRRALVVRQLYGAGDAHRLRAVRLAEGGARRELRLELPQEAEEFRAQARAAIEPVKGLDPKAVRRELAPTGYAAPYLPKPYGLGAGPVQQLVVQQELRSAGVKVADLGIATWVVPSLIAYGTGEQQDRFIGPTLRGDLRWCQLFSEPGAGSDLASLRTRAERTEGGWKVNGQKVWTSSAHTADFGILLARTNPEAPKHKGLTYFLVDMKNTPGIDIRPLKEISGEAMFNEVYFDDVLLPADAVVGEVDDGWKVARNTLGNERVHMADQMTFDTGLEMLIARSADLDNATRARIGALAAEAHALACIGLRTTLQQVSGIEPGAGASIRKLVQTPHQQKVADLALELLGPAGALREGPGAGAVYSFLMSRCLTIAGGTTQVQLNVVAERILGLPRD</sequence>
<keyword evidence="4" id="KW-0274">FAD</keyword>
<dbReference type="InterPro" id="IPR052161">
    <property type="entry name" value="Mycobact_Acyl-CoA_DH"/>
</dbReference>
<evidence type="ECO:0000256" key="2">
    <source>
        <dbReference type="ARBA" id="ARBA00009347"/>
    </source>
</evidence>
<dbReference type="InterPro" id="IPR013786">
    <property type="entry name" value="AcylCoA_DH/ox_N"/>
</dbReference>
<dbReference type="STRING" id="417292.SAMN05421806_10466"/>